<sequence length="355" mass="41102">MNKTVRLTLAVSIIPQFFLVRLMALNPNWVEKYYSEGIYPYIGSFQRFLFGWLPFSAGDVFYTLIGFAILRYLYLKGKNIWRKPMVFFTELGISLSMVYFLFHFLWGLNYYRLPIHEKLGIEKEYNLEDLVNINTLLIERSNSLQLSLVKDSLQPVHIPYSTKEMFAKTIEGYKKITKTNPFFKYNNPSLKTSLYSLGLTYMGYGGYLNPFTNEAQVNAKLPAIRQPTVSAHEIGHQLGYSSESATNFIGFLVSLQHNDPYFRYAANTHALAYCLSDLKQKDQQAFEKVWDQLNPGIKANYQELSDFWTSYENVTEPVFKALFNSYLKANKQADGIYSYNKVVGLLINYQKVHGI</sequence>
<name>A0A1V6LQ99_9FLAO</name>
<dbReference type="EMBL" id="MTBC01000007">
    <property type="protein sequence ID" value="OQD42318.1"/>
    <property type="molecule type" value="Genomic_DNA"/>
</dbReference>
<reference evidence="2 3" key="1">
    <citation type="submission" date="2016-12" db="EMBL/GenBank/DDBJ databases">
        <authorList>
            <person name="Song W.-J."/>
            <person name="Kurnit D.M."/>
        </authorList>
    </citation>
    <scope>NUCLEOTIDE SEQUENCE [LARGE SCALE GENOMIC DNA]</scope>
    <source>
        <strain evidence="2 3">HSG9</strain>
    </source>
</reference>
<organism evidence="2 3">
    <name type="scientific">Croceivirga radicis</name>
    <dbReference type="NCBI Taxonomy" id="1929488"/>
    <lineage>
        <taxon>Bacteria</taxon>
        <taxon>Pseudomonadati</taxon>
        <taxon>Bacteroidota</taxon>
        <taxon>Flavobacteriia</taxon>
        <taxon>Flavobacteriales</taxon>
        <taxon>Flavobacteriaceae</taxon>
        <taxon>Croceivirga</taxon>
    </lineage>
</organism>
<dbReference type="Pfam" id="PF12725">
    <property type="entry name" value="DUF3810"/>
    <property type="match status" value="1"/>
</dbReference>
<evidence type="ECO:0000313" key="3">
    <source>
        <dbReference type="Proteomes" id="UP000191680"/>
    </source>
</evidence>
<evidence type="ECO:0000256" key="1">
    <source>
        <dbReference type="SAM" id="Phobius"/>
    </source>
</evidence>
<keyword evidence="1" id="KW-0472">Membrane</keyword>
<dbReference type="InterPro" id="IPR024294">
    <property type="entry name" value="DUF3810"/>
</dbReference>
<proteinExistence type="predicted"/>
<keyword evidence="1" id="KW-0812">Transmembrane</keyword>
<comment type="caution">
    <text evidence="2">The sequence shown here is derived from an EMBL/GenBank/DDBJ whole genome shotgun (WGS) entry which is preliminary data.</text>
</comment>
<dbReference type="Proteomes" id="UP000191680">
    <property type="component" value="Unassembled WGS sequence"/>
</dbReference>
<feature type="transmembrane region" description="Helical" evidence="1">
    <location>
        <begin position="48"/>
        <end position="74"/>
    </location>
</feature>
<feature type="transmembrane region" description="Helical" evidence="1">
    <location>
        <begin position="86"/>
        <end position="106"/>
    </location>
</feature>
<gene>
    <name evidence="2" type="ORF">BUL40_11145</name>
</gene>
<evidence type="ECO:0000313" key="2">
    <source>
        <dbReference type="EMBL" id="OQD42318.1"/>
    </source>
</evidence>
<keyword evidence="1" id="KW-1133">Transmembrane helix</keyword>
<protein>
    <submittedName>
        <fullName evidence="2">Amino acid permease</fullName>
    </submittedName>
</protein>
<accession>A0A1V6LQ99</accession>
<dbReference type="RefSeq" id="WP_244901865.1">
    <property type="nucleotide sequence ID" value="NZ_MTBC01000007.1"/>
</dbReference>
<keyword evidence="3" id="KW-1185">Reference proteome</keyword>
<dbReference type="AlphaFoldDB" id="A0A1V6LQ99"/>